<dbReference type="EMBL" id="FNOK01000001">
    <property type="protein sequence ID" value="SDW10192.1"/>
    <property type="molecule type" value="Genomic_DNA"/>
</dbReference>
<reference evidence="4" key="1">
    <citation type="submission" date="2016-10" db="EMBL/GenBank/DDBJ databases">
        <authorList>
            <person name="Varghese N."/>
            <person name="Submissions S."/>
        </authorList>
    </citation>
    <scope>NUCLEOTIDE SEQUENCE [LARGE SCALE GENOMIC DNA]</scope>
    <source>
        <strain evidence="4">CGMCC 4.3530</strain>
    </source>
</reference>
<evidence type="ECO:0000313" key="3">
    <source>
        <dbReference type="EMBL" id="SDW10192.1"/>
    </source>
</evidence>
<dbReference type="AlphaFoldDB" id="A0A1H2QSQ5"/>
<dbReference type="RefSeq" id="WP_093260186.1">
    <property type="nucleotide sequence ID" value="NZ_FNOK01000001.1"/>
</dbReference>
<organism evidence="3 4">
    <name type="scientific">Saccharopolyspora shandongensis</name>
    <dbReference type="NCBI Taxonomy" id="418495"/>
    <lineage>
        <taxon>Bacteria</taxon>
        <taxon>Bacillati</taxon>
        <taxon>Actinomycetota</taxon>
        <taxon>Actinomycetes</taxon>
        <taxon>Pseudonocardiales</taxon>
        <taxon>Pseudonocardiaceae</taxon>
        <taxon>Saccharopolyspora</taxon>
    </lineage>
</organism>
<evidence type="ECO:0008006" key="5">
    <source>
        <dbReference type="Google" id="ProtNLM"/>
    </source>
</evidence>
<keyword evidence="4" id="KW-1185">Reference proteome</keyword>
<dbReference type="STRING" id="418495.SAMN05216215_1001193"/>
<keyword evidence="2" id="KW-0472">Membrane</keyword>
<sequence>MTYPPQQPPGQDGWGQQPGGQYPPSGGQPQQGFGGQPGGAYPPSGGQPQQGFGGQPGGAYPPSGGQPQQGGAYPQSGPQPQQGFGQQPPYPPQGGGFGQPGFDAPKKKSPLPWILGGVGGLLVIGLVITLVIVFTGGPGDPRDTAQEGVDAINQKDFATLQTLACQKDKEEFQKIIDGMEGKGGDFEGLEEVGLSQEDIKKFIDSLKFDAKLGEVKDNGDNTATAKVSITMSASGTIMGRDLSEMPPQTEEQEFKMVVEGGDWKLC</sequence>
<evidence type="ECO:0000256" key="2">
    <source>
        <dbReference type="SAM" id="Phobius"/>
    </source>
</evidence>
<evidence type="ECO:0000313" key="4">
    <source>
        <dbReference type="Proteomes" id="UP000199529"/>
    </source>
</evidence>
<feature type="region of interest" description="Disordered" evidence="1">
    <location>
        <begin position="1"/>
        <end position="105"/>
    </location>
</feature>
<protein>
    <recommendedName>
        <fullName evidence="5">DUF4878 domain-containing protein</fullName>
    </recommendedName>
</protein>
<feature type="compositionally biased region" description="Low complexity" evidence="1">
    <location>
        <begin position="19"/>
        <end position="31"/>
    </location>
</feature>
<proteinExistence type="predicted"/>
<accession>A0A1H2QSQ5</accession>
<feature type="compositionally biased region" description="Low complexity" evidence="1">
    <location>
        <begin position="39"/>
        <end position="50"/>
    </location>
</feature>
<feature type="transmembrane region" description="Helical" evidence="2">
    <location>
        <begin position="113"/>
        <end position="134"/>
    </location>
</feature>
<name>A0A1H2QSQ5_9PSEU</name>
<gene>
    <name evidence="3" type="ORF">SAMN05216215_1001193</name>
</gene>
<keyword evidence="2" id="KW-1133">Transmembrane helix</keyword>
<evidence type="ECO:0000256" key="1">
    <source>
        <dbReference type="SAM" id="MobiDB-lite"/>
    </source>
</evidence>
<dbReference type="Proteomes" id="UP000199529">
    <property type="component" value="Unassembled WGS sequence"/>
</dbReference>
<keyword evidence="2" id="KW-0812">Transmembrane</keyword>
<feature type="compositionally biased region" description="Low complexity" evidence="1">
    <location>
        <begin position="58"/>
        <end position="87"/>
    </location>
</feature>